<dbReference type="AlphaFoldDB" id="A0A3A1UZH3"/>
<name>A0A3A1UZH3_9BACL</name>
<evidence type="ECO:0000256" key="1">
    <source>
        <dbReference type="SAM" id="SignalP"/>
    </source>
</evidence>
<dbReference type="PROSITE" id="PS51257">
    <property type="entry name" value="PROKAR_LIPOPROTEIN"/>
    <property type="match status" value="1"/>
</dbReference>
<accession>A0A3A1UZH3</accession>
<organism evidence="2 3">
    <name type="scientific">Paenibacillus nanensis</name>
    <dbReference type="NCBI Taxonomy" id="393251"/>
    <lineage>
        <taxon>Bacteria</taxon>
        <taxon>Bacillati</taxon>
        <taxon>Bacillota</taxon>
        <taxon>Bacilli</taxon>
        <taxon>Bacillales</taxon>
        <taxon>Paenibacillaceae</taxon>
        <taxon>Paenibacillus</taxon>
    </lineage>
</organism>
<dbReference type="Proteomes" id="UP000266482">
    <property type="component" value="Unassembled WGS sequence"/>
</dbReference>
<proteinExistence type="predicted"/>
<dbReference type="RefSeq" id="WP_119599377.1">
    <property type="nucleotide sequence ID" value="NZ_QXQA01000004.1"/>
</dbReference>
<reference evidence="2 3" key="1">
    <citation type="submission" date="2018-09" db="EMBL/GenBank/DDBJ databases">
        <title>Paenibacillus aracenensis nov. sp. isolated from a cave in southern Spain.</title>
        <authorList>
            <person name="Jurado V."/>
            <person name="Gutierrez-Patricio S."/>
            <person name="Gonzalez-Pimentel J.L."/>
            <person name="Miller A.Z."/>
            <person name="Laiz L."/>
            <person name="Saiz-Jimenez C."/>
        </authorList>
    </citation>
    <scope>NUCLEOTIDE SEQUENCE [LARGE SCALE GENOMIC DNA]</scope>
    <source>
        <strain evidence="2 3">DSM 22867</strain>
    </source>
</reference>
<comment type="caution">
    <text evidence="2">The sequence shown here is derived from an EMBL/GenBank/DDBJ whole genome shotgun (WGS) entry which is preliminary data.</text>
</comment>
<feature type="chain" id="PRO_5039495297" evidence="1">
    <location>
        <begin position="19"/>
        <end position="143"/>
    </location>
</feature>
<protein>
    <submittedName>
        <fullName evidence="2">Uncharacterized protein</fullName>
    </submittedName>
</protein>
<evidence type="ECO:0000313" key="3">
    <source>
        <dbReference type="Proteomes" id="UP000266482"/>
    </source>
</evidence>
<dbReference type="EMBL" id="QXQA01000004">
    <property type="protein sequence ID" value="RIX53674.1"/>
    <property type="molecule type" value="Genomic_DNA"/>
</dbReference>
<feature type="signal peptide" evidence="1">
    <location>
        <begin position="1"/>
        <end position="18"/>
    </location>
</feature>
<keyword evidence="3" id="KW-1185">Reference proteome</keyword>
<evidence type="ECO:0000313" key="2">
    <source>
        <dbReference type="EMBL" id="RIX53674.1"/>
    </source>
</evidence>
<sequence>MRTIVVCLFFLLAIGCEAGSSGNKKPVQLGTTTLENEYPGDISNVDKMELVDGSSGEKIRIEDKGIIQEWLRQMKDIELAPDDNQEGRVGYLFRTILYEGDMKKLEFLPDEMKQVYYEHNEQFEGLIRRFFEEQFGRTFPGGA</sequence>
<gene>
    <name evidence="2" type="ORF">D3P08_09635</name>
</gene>
<keyword evidence="1" id="KW-0732">Signal</keyword>
<dbReference type="OrthoDB" id="2868629at2"/>